<organism evidence="3 4">
    <name type="scientific">Arachis hypogaea</name>
    <name type="common">Peanut</name>
    <dbReference type="NCBI Taxonomy" id="3818"/>
    <lineage>
        <taxon>Eukaryota</taxon>
        <taxon>Viridiplantae</taxon>
        <taxon>Streptophyta</taxon>
        <taxon>Embryophyta</taxon>
        <taxon>Tracheophyta</taxon>
        <taxon>Spermatophyta</taxon>
        <taxon>Magnoliopsida</taxon>
        <taxon>eudicotyledons</taxon>
        <taxon>Gunneridae</taxon>
        <taxon>Pentapetalae</taxon>
        <taxon>rosids</taxon>
        <taxon>fabids</taxon>
        <taxon>Fabales</taxon>
        <taxon>Fabaceae</taxon>
        <taxon>Papilionoideae</taxon>
        <taxon>50 kb inversion clade</taxon>
        <taxon>dalbergioids sensu lato</taxon>
        <taxon>Dalbergieae</taxon>
        <taxon>Pterocarpus clade</taxon>
        <taxon>Arachis</taxon>
    </lineage>
</organism>
<dbReference type="EMBL" id="SDMP01000011">
    <property type="protein sequence ID" value="RYR30399.1"/>
    <property type="molecule type" value="Genomic_DNA"/>
</dbReference>
<sequence>MKTYTAATMAEANTEWGEQDGDQNLAANFTSGWHFPLTLISFSCSLWNGLGFWNGNCWLLFDTTKFKLYQRRSKMPRVTRGDSCLPPEELPLQPPPSAAPQPHQPNLANLQLLNFAHNLLSGTLFGDIMNFPWYLNLSSHTFSGDIPMNFSSKSQLQLINLSYNDFFGGISVTIGVLKKLKHLWLDSNNFYGILPSTIAN</sequence>
<dbReference type="InterPro" id="IPR051848">
    <property type="entry name" value="PGIP"/>
</dbReference>
<feature type="compositionally biased region" description="Pro residues" evidence="2">
    <location>
        <begin position="88"/>
        <end position="103"/>
    </location>
</feature>
<dbReference type="SUPFAM" id="SSF52058">
    <property type="entry name" value="L domain-like"/>
    <property type="match status" value="1"/>
</dbReference>
<dbReference type="InterPro" id="IPR032675">
    <property type="entry name" value="LRR_dom_sf"/>
</dbReference>
<name>A0A445AVE5_ARAHY</name>
<reference evidence="3 4" key="1">
    <citation type="submission" date="2019-01" db="EMBL/GenBank/DDBJ databases">
        <title>Sequencing of cultivated peanut Arachis hypogaea provides insights into genome evolution and oil improvement.</title>
        <authorList>
            <person name="Chen X."/>
        </authorList>
    </citation>
    <scope>NUCLEOTIDE SEQUENCE [LARGE SCALE GENOMIC DNA]</scope>
    <source>
        <strain evidence="4">cv. Fuhuasheng</strain>
        <tissue evidence="3">Leaves</tissue>
    </source>
</reference>
<dbReference type="AlphaFoldDB" id="A0A445AVE5"/>
<keyword evidence="4" id="KW-1185">Reference proteome</keyword>
<evidence type="ECO:0000256" key="2">
    <source>
        <dbReference type="SAM" id="MobiDB-lite"/>
    </source>
</evidence>
<comment type="caution">
    <text evidence="3">The sequence shown here is derived from an EMBL/GenBank/DDBJ whole genome shotgun (WGS) entry which is preliminary data.</text>
</comment>
<feature type="region of interest" description="Disordered" evidence="2">
    <location>
        <begin position="78"/>
        <end position="103"/>
    </location>
</feature>
<dbReference type="InterPro" id="IPR001611">
    <property type="entry name" value="Leu-rich_rpt"/>
</dbReference>
<dbReference type="Pfam" id="PF00560">
    <property type="entry name" value="LRR_1"/>
    <property type="match status" value="1"/>
</dbReference>
<protein>
    <submittedName>
        <fullName evidence="3">Uncharacterized protein</fullName>
    </submittedName>
</protein>
<dbReference type="Proteomes" id="UP000289738">
    <property type="component" value="Chromosome B01"/>
</dbReference>
<gene>
    <name evidence="3" type="ORF">Ahy_B01g055172</name>
</gene>
<dbReference type="STRING" id="3818.A0A445AVE5"/>
<comment type="subcellular location">
    <subcellularLocation>
        <location evidence="1">Cell envelope</location>
    </subcellularLocation>
</comment>
<proteinExistence type="predicted"/>
<evidence type="ECO:0000256" key="1">
    <source>
        <dbReference type="ARBA" id="ARBA00004196"/>
    </source>
</evidence>
<evidence type="ECO:0000313" key="3">
    <source>
        <dbReference type="EMBL" id="RYR30399.1"/>
    </source>
</evidence>
<evidence type="ECO:0000313" key="4">
    <source>
        <dbReference type="Proteomes" id="UP000289738"/>
    </source>
</evidence>
<dbReference type="Gene3D" id="3.80.10.10">
    <property type="entry name" value="Ribonuclease Inhibitor"/>
    <property type="match status" value="1"/>
</dbReference>
<dbReference type="PANTHER" id="PTHR48059:SF30">
    <property type="entry name" value="OS06G0587000 PROTEIN"/>
    <property type="match status" value="1"/>
</dbReference>
<dbReference type="PANTHER" id="PTHR48059">
    <property type="entry name" value="POLYGALACTURONASE INHIBITOR 1"/>
    <property type="match status" value="1"/>
</dbReference>
<accession>A0A445AVE5</accession>